<proteinExistence type="predicted"/>
<name>A0A7C4I6U1_CALS0</name>
<protein>
    <recommendedName>
        <fullName evidence="4">Clan AA aspartic protease</fullName>
    </recommendedName>
</protein>
<dbReference type="EMBL" id="DTAD01000001">
    <property type="protein sequence ID" value="HGN89512.1"/>
    <property type="molecule type" value="Genomic_DNA"/>
</dbReference>
<dbReference type="AlphaFoldDB" id="A0A7C4I6U1"/>
<sequence length="138" mass="15538">MGRIYRASECTGHLAAKRHPTPSLTITLYNITGDKVAEDVKIPVDTGYEGPIMLTSELYRFFMKAELPRSLWRSYKTLSGTITMRTARAVIKIIDQEIETFVETPFLGEGKLLIGREILNKLTIIIDGKRSETCVSND</sequence>
<reference evidence="2" key="1">
    <citation type="journal article" date="2020" name="mSystems">
        <title>Genome- and Community-Level Interaction Insights into Carbon Utilization and Element Cycling Functions of Hydrothermarchaeota in Hydrothermal Sediment.</title>
        <authorList>
            <person name="Zhou Z."/>
            <person name="Liu Y."/>
            <person name="Xu W."/>
            <person name="Pan J."/>
            <person name="Luo Z.H."/>
            <person name="Li M."/>
        </authorList>
    </citation>
    <scope>NUCLEOTIDE SEQUENCE [LARGE SCALE GENOMIC DNA]</scope>
    <source>
        <strain evidence="3">SpSt-1073</strain>
        <strain evidence="2">SpSt-613</strain>
        <strain evidence="1">SpSt-669</strain>
    </source>
</reference>
<gene>
    <name evidence="3" type="ORF">ENM30_05645</name>
    <name evidence="2" type="ORF">ENT82_00065</name>
    <name evidence="1" type="ORF">ENU43_02900</name>
</gene>
<dbReference type="EMBL" id="DTCM01000034">
    <property type="protein sequence ID" value="HGL40597.1"/>
    <property type="molecule type" value="Genomic_DNA"/>
</dbReference>
<organism evidence="2">
    <name type="scientific">Caldiarchaeum subterraneum</name>
    <dbReference type="NCBI Taxonomy" id="311458"/>
    <lineage>
        <taxon>Archaea</taxon>
        <taxon>Nitrososphaerota</taxon>
        <taxon>Candidatus Caldarchaeales</taxon>
        <taxon>Candidatus Caldarchaeaceae</taxon>
        <taxon>Candidatus Caldarchaeum</taxon>
    </lineage>
</organism>
<accession>A0A7C4I6U1</accession>
<evidence type="ECO:0000313" key="1">
    <source>
        <dbReference type="EMBL" id="HGL40597.1"/>
    </source>
</evidence>
<dbReference type="EMBL" id="DRXG01000124">
    <property type="protein sequence ID" value="HHN52778.1"/>
    <property type="molecule type" value="Genomic_DNA"/>
</dbReference>
<evidence type="ECO:0008006" key="4">
    <source>
        <dbReference type="Google" id="ProtNLM"/>
    </source>
</evidence>
<comment type="caution">
    <text evidence="2">The sequence shown here is derived from an EMBL/GenBank/DDBJ whole genome shotgun (WGS) entry which is preliminary data.</text>
</comment>
<evidence type="ECO:0000313" key="2">
    <source>
        <dbReference type="EMBL" id="HGN89512.1"/>
    </source>
</evidence>
<evidence type="ECO:0000313" key="3">
    <source>
        <dbReference type="EMBL" id="HHN52778.1"/>
    </source>
</evidence>